<gene>
    <name evidence="3" type="ORF">EJ06DRAFT_477843</name>
</gene>
<sequence>MDDDAINSPRRGLIRRTWDGCKNDIAVAFLYEIDEAMTGGEVGRATEDTGGVRIVWTNKLSTTAGRASWRVERVVINGQREERKHWATIELAEKVVDSEERLINVIAHEYCHLATYIVSGVRDRPHGKEFREWGKQATKLYHDRGVVVTTKHTYDIKYKYIWRCTGCTLHIQRHSKSIKPATQLCGICQGRLEQIKPAPRVRAGEDVDMGPPPQLNAYASFVKENYQLARELSPQGALPKTIMGNLARMYRDQKEMRAKMFTEHDAAKMADAMANRAGMESDGEDGKENKRAENEGDDGGYENEVEVEGAECITDAMGRVDLTE</sequence>
<evidence type="ECO:0000313" key="4">
    <source>
        <dbReference type="Proteomes" id="UP000799640"/>
    </source>
</evidence>
<protein>
    <recommendedName>
        <fullName evidence="2">SprT-like domain-containing protein</fullName>
    </recommendedName>
</protein>
<proteinExistence type="predicted"/>
<dbReference type="InterPro" id="IPR006640">
    <property type="entry name" value="SprT-like_domain"/>
</dbReference>
<dbReference type="AlphaFoldDB" id="A0A6G1HVP0"/>
<dbReference type="GO" id="GO:0006950">
    <property type="term" value="P:response to stress"/>
    <property type="evidence" value="ECO:0007669"/>
    <property type="project" value="UniProtKB-ARBA"/>
</dbReference>
<dbReference type="PANTHER" id="PTHR23099">
    <property type="entry name" value="TRANSCRIPTIONAL REGULATOR"/>
    <property type="match status" value="1"/>
</dbReference>
<name>A0A6G1HVP0_9PEZI</name>
<evidence type="ECO:0000256" key="1">
    <source>
        <dbReference type="SAM" id="MobiDB-lite"/>
    </source>
</evidence>
<dbReference type="Pfam" id="PF17283">
    <property type="entry name" value="Zn_ribbon_SprT"/>
    <property type="match status" value="1"/>
</dbReference>
<feature type="domain" description="SprT-like" evidence="2">
    <location>
        <begin position="31"/>
        <end position="195"/>
    </location>
</feature>
<accession>A0A6G1HVP0</accession>
<dbReference type="InterPro" id="IPR035240">
    <property type="entry name" value="SprT_Zn_ribbon"/>
</dbReference>
<feature type="compositionally biased region" description="Acidic residues" evidence="1">
    <location>
        <begin position="295"/>
        <end position="309"/>
    </location>
</feature>
<dbReference type="EMBL" id="ML996696">
    <property type="protein sequence ID" value="KAF2399981.1"/>
    <property type="molecule type" value="Genomic_DNA"/>
</dbReference>
<reference evidence="3" key="1">
    <citation type="journal article" date="2020" name="Stud. Mycol.">
        <title>101 Dothideomycetes genomes: a test case for predicting lifestyles and emergence of pathogens.</title>
        <authorList>
            <person name="Haridas S."/>
            <person name="Albert R."/>
            <person name="Binder M."/>
            <person name="Bloem J."/>
            <person name="Labutti K."/>
            <person name="Salamov A."/>
            <person name="Andreopoulos B."/>
            <person name="Baker S."/>
            <person name="Barry K."/>
            <person name="Bills G."/>
            <person name="Bluhm B."/>
            <person name="Cannon C."/>
            <person name="Castanera R."/>
            <person name="Culley D."/>
            <person name="Daum C."/>
            <person name="Ezra D."/>
            <person name="Gonzalez J."/>
            <person name="Henrissat B."/>
            <person name="Kuo A."/>
            <person name="Liang C."/>
            <person name="Lipzen A."/>
            <person name="Lutzoni F."/>
            <person name="Magnuson J."/>
            <person name="Mondo S."/>
            <person name="Nolan M."/>
            <person name="Ohm R."/>
            <person name="Pangilinan J."/>
            <person name="Park H.-J."/>
            <person name="Ramirez L."/>
            <person name="Alfaro M."/>
            <person name="Sun H."/>
            <person name="Tritt A."/>
            <person name="Yoshinaga Y."/>
            <person name="Zwiers L.-H."/>
            <person name="Turgeon B."/>
            <person name="Goodwin S."/>
            <person name="Spatafora J."/>
            <person name="Crous P."/>
            <person name="Grigoriev I."/>
        </authorList>
    </citation>
    <scope>NUCLEOTIDE SEQUENCE</scope>
    <source>
        <strain evidence="3">CBS 262.69</strain>
    </source>
</reference>
<dbReference type="GO" id="GO:0005634">
    <property type="term" value="C:nucleus"/>
    <property type="evidence" value="ECO:0007669"/>
    <property type="project" value="TreeGrafter"/>
</dbReference>
<dbReference type="Pfam" id="PF10263">
    <property type="entry name" value="SprT-like"/>
    <property type="match status" value="1"/>
</dbReference>
<evidence type="ECO:0000313" key="3">
    <source>
        <dbReference type="EMBL" id="KAF2399981.1"/>
    </source>
</evidence>
<dbReference type="Proteomes" id="UP000799640">
    <property type="component" value="Unassembled WGS sequence"/>
</dbReference>
<dbReference type="PANTHER" id="PTHR23099:SF0">
    <property type="entry name" value="GERM CELL NUCLEAR ACIDIC PROTEIN"/>
    <property type="match status" value="1"/>
</dbReference>
<keyword evidence="4" id="KW-1185">Reference proteome</keyword>
<feature type="region of interest" description="Disordered" evidence="1">
    <location>
        <begin position="276"/>
        <end position="324"/>
    </location>
</feature>
<feature type="compositionally biased region" description="Basic and acidic residues" evidence="1">
    <location>
        <begin position="284"/>
        <end position="294"/>
    </location>
</feature>
<organism evidence="3 4">
    <name type="scientific">Trichodelitschia bisporula</name>
    <dbReference type="NCBI Taxonomy" id="703511"/>
    <lineage>
        <taxon>Eukaryota</taxon>
        <taxon>Fungi</taxon>
        <taxon>Dikarya</taxon>
        <taxon>Ascomycota</taxon>
        <taxon>Pezizomycotina</taxon>
        <taxon>Dothideomycetes</taxon>
        <taxon>Dothideomycetes incertae sedis</taxon>
        <taxon>Phaeotrichales</taxon>
        <taxon>Phaeotrichaceae</taxon>
        <taxon>Trichodelitschia</taxon>
    </lineage>
</organism>
<dbReference type="SMART" id="SM00731">
    <property type="entry name" value="SprT"/>
    <property type="match status" value="1"/>
</dbReference>
<evidence type="ECO:0000259" key="2">
    <source>
        <dbReference type="SMART" id="SM00731"/>
    </source>
</evidence>
<dbReference type="OrthoDB" id="20772at2759"/>